<dbReference type="InterPro" id="IPR006426">
    <property type="entry name" value="Asn_synth_AEB"/>
</dbReference>
<feature type="domain" description="Glutamine amidotransferase type-2" evidence="8">
    <location>
        <begin position="22"/>
        <end position="237"/>
    </location>
</feature>
<dbReference type="NCBIfam" id="TIGR01536">
    <property type="entry name" value="asn_synth_AEB"/>
    <property type="match status" value="1"/>
</dbReference>
<gene>
    <name evidence="9" type="ORF">C8R14_11113</name>
</gene>
<comment type="catalytic activity">
    <reaction evidence="7">
        <text>L-aspartate + L-glutamine + ATP + H2O = L-asparagine + L-glutamate + AMP + diphosphate + H(+)</text>
        <dbReference type="Rhea" id="RHEA:12228"/>
        <dbReference type="ChEBI" id="CHEBI:15377"/>
        <dbReference type="ChEBI" id="CHEBI:15378"/>
        <dbReference type="ChEBI" id="CHEBI:29985"/>
        <dbReference type="ChEBI" id="CHEBI:29991"/>
        <dbReference type="ChEBI" id="CHEBI:30616"/>
        <dbReference type="ChEBI" id="CHEBI:33019"/>
        <dbReference type="ChEBI" id="CHEBI:58048"/>
        <dbReference type="ChEBI" id="CHEBI:58359"/>
        <dbReference type="ChEBI" id="CHEBI:456215"/>
        <dbReference type="EC" id="6.3.5.4"/>
    </reaction>
</comment>
<dbReference type="PIRSF" id="PIRSF001589">
    <property type="entry name" value="Asn_synthetase_glu-h"/>
    <property type="match status" value="1"/>
</dbReference>
<evidence type="ECO:0000256" key="1">
    <source>
        <dbReference type="ARBA" id="ARBA00005187"/>
    </source>
</evidence>
<dbReference type="CDD" id="cd01991">
    <property type="entry name" value="Asn_synthase_B_C"/>
    <property type="match status" value="1"/>
</dbReference>
<proteinExistence type="inferred from homology"/>
<evidence type="ECO:0000259" key="8">
    <source>
        <dbReference type="PROSITE" id="PS51278"/>
    </source>
</evidence>
<dbReference type="Gene3D" id="3.60.20.10">
    <property type="entry name" value="Glutamine Phosphoribosylpyrophosphate, subunit 1, domain 1"/>
    <property type="match status" value="1"/>
</dbReference>
<dbReference type="Gene3D" id="3.40.50.620">
    <property type="entry name" value="HUPs"/>
    <property type="match status" value="1"/>
</dbReference>
<dbReference type="InterPro" id="IPR051786">
    <property type="entry name" value="ASN_synthetase/amidase"/>
</dbReference>
<comment type="similarity">
    <text evidence="2">Belongs to the asparagine synthetase family.</text>
</comment>
<dbReference type="Pfam" id="PF13522">
    <property type="entry name" value="GATase_6"/>
    <property type="match status" value="1"/>
</dbReference>
<dbReference type="EMBL" id="QICQ01000011">
    <property type="protein sequence ID" value="PXV81571.1"/>
    <property type="molecule type" value="Genomic_DNA"/>
</dbReference>
<dbReference type="PROSITE" id="PS51278">
    <property type="entry name" value="GATASE_TYPE_2"/>
    <property type="match status" value="1"/>
</dbReference>
<dbReference type="InterPro" id="IPR033738">
    <property type="entry name" value="AsnB_N"/>
</dbReference>
<organism evidence="9 10">
    <name type="scientific">Nitrosomonas eutropha</name>
    <dbReference type="NCBI Taxonomy" id="916"/>
    <lineage>
        <taxon>Bacteria</taxon>
        <taxon>Pseudomonadati</taxon>
        <taxon>Pseudomonadota</taxon>
        <taxon>Betaproteobacteria</taxon>
        <taxon>Nitrosomonadales</taxon>
        <taxon>Nitrosomonadaceae</taxon>
        <taxon>Nitrosomonas</taxon>
    </lineage>
</organism>
<dbReference type="PANTHER" id="PTHR43284:SF1">
    <property type="entry name" value="ASPARAGINE SYNTHETASE"/>
    <property type="match status" value="1"/>
</dbReference>
<comment type="pathway">
    <text evidence="1">Amino-acid biosynthesis; L-asparagine biosynthesis; L-asparagine from L-aspartate (L-Gln route): step 1/1.</text>
</comment>
<evidence type="ECO:0000256" key="2">
    <source>
        <dbReference type="ARBA" id="ARBA00005752"/>
    </source>
</evidence>
<dbReference type="EC" id="6.3.5.4" evidence="3"/>
<dbReference type="PANTHER" id="PTHR43284">
    <property type="entry name" value="ASPARAGINE SYNTHETASE (GLUTAMINE-HYDROLYZING)"/>
    <property type="match status" value="1"/>
</dbReference>
<dbReference type="InterPro" id="IPR014729">
    <property type="entry name" value="Rossmann-like_a/b/a_fold"/>
</dbReference>
<keyword evidence="5" id="KW-0067">ATP-binding</keyword>
<sequence length="626" mass="70788">MRHPRQSTPPLQPLRHWGLEMSGIAGFVGRETPAALRIRVVEDMVRTDAMQRRGPDSRGTVVADERVVLGNTRLRVADIHNSEADMPMQSADGMLTLTFNGEIYNHLDLRRLCPDYHFRTKSDTESLLAIYQRHGLDMLSMLEGMFAFCLHDRSARRTLLAVDPTGQKPLYYTLGDGDELYFASDIETILRIPHLNFSWDREGLAQAAGIMFVFGPHTHIREIKKLEAGCCLVVEQGERPRHRRYHKIVIGDELQQDVTAITERIRDAVAAGCTRCFDLEVPYAYLLSGGIDSSSVVARARSQGLELHTYAIGFPESGLRAGAIMHNEFSYSRLVAEAFGTEHREIEVTSQIYCEAMDRWWSLCCEPNGAPEAVCLFLLLEQIAADGYRVAFCGSGPDEVFDGYSHGHRLKITPSRLVAGAYFDYFNAVGDIDLGQLMLEVDARAAFISAVQPYLDLYAHDTQDSQQLTCLLDYHGECVVSEYRQIDMASMAHSIEVRIPLADQQVIQSAFSFLPRLKHYEDSEKWIFKQAMAPWLPSAISSRKKIGFPVPQMVYASPEFEARMESSLEPDSGLDKLGLFDMAYLRRAWRERGSRGYDIFYRLHGMDVIARRHSSYLSPKDPTAYQ</sequence>
<evidence type="ECO:0000256" key="7">
    <source>
        <dbReference type="ARBA" id="ARBA00048741"/>
    </source>
</evidence>
<keyword evidence="4" id="KW-0547">Nucleotide-binding</keyword>
<protein>
    <recommendedName>
        <fullName evidence="3">asparagine synthase (glutamine-hydrolyzing)</fullName>
        <ecNumber evidence="3">6.3.5.4</ecNumber>
    </recommendedName>
</protein>
<dbReference type="SUPFAM" id="SSF56235">
    <property type="entry name" value="N-terminal nucleophile aminohydrolases (Ntn hydrolases)"/>
    <property type="match status" value="1"/>
</dbReference>
<dbReference type="CDD" id="cd00712">
    <property type="entry name" value="AsnB"/>
    <property type="match status" value="1"/>
</dbReference>
<accession>A0ABX5MCP6</accession>
<evidence type="ECO:0000256" key="5">
    <source>
        <dbReference type="ARBA" id="ARBA00022840"/>
    </source>
</evidence>
<comment type="caution">
    <text evidence="9">The sequence shown here is derived from an EMBL/GenBank/DDBJ whole genome shotgun (WGS) entry which is preliminary data.</text>
</comment>
<dbReference type="SUPFAM" id="SSF52402">
    <property type="entry name" value="Adenine nucleotide alpha hydrolases-like"/>
    <property type="match status" value="1"/>
</dbReference>
<evidence type="ECO:0000256" key="6">
    <source>
        <dbReference type="ARBA" id="ARBA00022962"/>
    </source>
</evidence>
<dbReference type="Pfam" id="PF00733">
    <property type="entry name" value="Asn_synthase"/>
    <property type="match status" value="1"/>
</dbReference>
<keyword evidence="6" id="KW-0315">Glutamine amidotransferase</keyword>
<dbReference type="Proteomes" id="UP000247780">
    <property type="component" value="Unassembled WGS sequence"/>
</dbReference>
<evidence type="ECO:0000256" key="3">
    <source>
        <dbReference type="ARBA" id="ARBA00012737"/>
    </source>
</evidence>
<evidence type="ECO:0000313" key="10">
    <source>
        <dbReference type="Proteomes" id="UP000247780"/>
    </source>
</evidence>
<dbReference type="InterPro" id="IPR001962">
    <property type="entry name" value="Asn_synthase"/>
</dbReference>
<reference evidence="9 10" key="1">
    <citation type="submission" date="2018-04" db="EMBL/GenBank/DDBJ databases">
        <title>Active sludge and wastewater microbial communities from Klosterneuburg, Austria.</title>
        <authorList>
            <person name="Wagner M."/>
        </authorList>
    </citation>
    <scope>NUCLEOTIDE SEQUENCE [LARGE SCALE GENOMIC DNA]</scope>
    <source>
        <strain evidence="9 10">Nm 57</strain>
    </source>
</reference>
<evidence type="ECO:0000313" key="9">
    <source>
        <dbReference type="EMBL" id="PXV81571.1"/>
    </source>
</evidence>
<dbReference type="InterPro" id="IPR029055">
    <property type="entry name" value="Ntn_hydrolases_N"/>
</dbReference>
<dbReference type="InterPro" id="IPR017932">
    <property type="entry name" value="GATase_2_dom"/>
</dbReference>
<name>A0ABX5MCP6_9PROT</name>
<evidence type="ECO:0000256" key="4">
    <source>
        <dbReference type="ARBA" id="ARBA00022741"/>
    </source>
</evidence>
<keyword evidence="10" id="KW-1185">Reference proteome</keyword>